<dbReference type="InterPro" id="IPR051629">
    <property type="entry name" value="Sulfite_efflux_TDT"/>
</dbReference>
<feature type="transmembrane region" description="Helical" evidence="8">
    <location>
        <begin position="150"/>
        <end position="171"/>
    </location>
</feature>
<dbReference type="RefSeq" id="WP_286354002.1">
    <property type="nucleotide sequence ID" value="NZ_AP027079.1"/>
</dbReference>
<evidence type="ECO:0000256" key="1">
    <source>
        <dbReference type="ARBA" id="ARBA00004651"/>
    </source>
</evidence>
<accession>A0ABN6V1M9</accession>
<feature type="transmembrane region" description="Helical" evidence="8">
    <location>
        <begin position="37"/>
        <end position="62"/>
    </location>
</feature>
<evidence type="ECO:0000313" key="10">
    <source>
        <dbReference type="Proteomes" id="UP001242010"/>
    </source>
</evidence>
<dbReference type="EMBL" id="AP027079">
    <property type="protein sequence ID" value="BDU70283.1"/>
    <property type="molecule type" value="Genomic_DNA"/>
</dbReference>
<keyword evidence="4" id="KW-1003">Cell membrane</keyword>
<reference evidence="10" key="1">
    <citation type="journal article" date="2023" name="Int. J. Syst. Evol. Microbiol.">
        <title>Mesoterricola silvestris gen. nov., sp. nov., Mesoterricola sediminis sp. nov., Geothrix oryzae sp. nov., Geothrix edaphica sp. nov., Geothrix rubra sp. nov., and Geothrix limicola sp. nov., six novel members of Acidobacteriota isolated from soils.</title>
        <authorList>
            <person name="Itoh H."/>
            <person name="Sugisawa Y."/>
            <person name="Mise K."/>
            <person name="Xu Z."/>
            <person name="Kuniyasu M."/>
            <person name="Ushijima N."/>
            <person name="Kawano K."/>
            <person name="Kobayashi E."/>
            <person name="Shiratori Y."/>
            <person name="Masuda Y."/>
            <person name="Senoo K."/>
        </authorList>
    </citation>
    <scope>NUCLEOTIDE SEQUENCE [LARGE SCALE GENOMIC DNA]</scope>
    <source>
        <strain evidence="10">Red222</strain>
    </source>
</reference>
<dbReference type="PANTHER" id="PTHR31686">
    <property type="match status" value="1"/>
</dbReference>
<feature type="transmembrane region" description="Helical" evidence="8">
    <location>
        <begin position="256"/>
        <end position="281"/>
    </location>
</feature>
<dbReference type="Proteomes" id="UP001242010">
    <property type="component" value="Chromosome"/>
</dbReference>
<keyword evidence="5 8" id="KW-0812">Transmembrane</keyword>
<evidence type="ECO:0000313" key="9">
    <source>
        <dbReference type="EMBL" id="BDU70283.1"/>
    </source>
</evidence>
<organism evidence="9 10">
    <name type="scientific">Geothrix oryzae</name>
    <dbReference type="NCBI Taxonomy" id="2927975"/>
    <lineage>
        <taxon>Bacteria</taxon>
        <taxon>Pseudomonadati</taxon>
        <taxon>Acidobacteriota</taxon>
        <taxon>Holophagae</taxon>
        <taxon>Holophagales</taxon>
        <taxon>Holophagaceae</taxon>
        <taxon>Geothrix</taxon>
    </lineage>
</organism>
<evidence type="ECO:0000256" key="2">
    <source>
        <dbReference type="ARBA" id="ARBA00008566"/>
    </source>
</evidence>
<feature type="transmembrane region" description="Helical" evidence="8">
    <location>
        <begin position="83"/>
        <end position="103"/>
    </location>
</feature>
<feature type="transmembrane region" description="Helical" evidence="8">
    <location>
        <begin position="183"/>
        <end position="212"/>
    </location>
</feature>
<feature type="transmembrane region" description="Helical" evidence="8">
    <location>
        <begin position="324"/>
        <end position="341"/>
    </location>
</feature>
<dbReference type="CDD" id="cd09321">
    <property type="entry name" value="TDT_like_3"/>
    <property type="match status" value="1"/>
</dbReference>
<dbReference type="Gene3D" id="1.50.10.150">
    <property type="entry name" value="Voltage-dependent anion channel"/>
    <property type="match status" value="1"/>
</dbReference>
<proteinExistence type="inferred from homology"/>
<feature type="transmembrane region" description="Helical" evidence="8">
    <location>
        <begin position="12"/>
        <end position="31"/>
    </location>
</feature>
<dbReference type="InterPro" id="IPR038665">
    <property type="entry name" value="Voltage-dep_anion_channel_sf"/>
</dbReference>
<protein>
    <submittedName>
        <fullName evidence="9">C4-dicarboxylate ABC transporter</fullName>
    </submittedName>
</protein>
<feature type="transmembrane region" description="Helical" evidence="8">
    <location>
        <begin position="293"/>
        <end position="312"/>
    </location>
</feature>
<keyword evidence="10" id="KW-1185">Reference proteome</keyword>
<name>A0ABN6V1M9_9BACT</name>
<gene>
    <name evidence="9" type="ORF">GETHOR_23840</name>
</gene>
<evidence type="ECO:0000256" key="3">
    <source>
        <dbReference type="ARBA" id="ARBA00022448"/>
    </source>
</evidence>
<evidence type="ECO:0000256" key="5">
    <source>
        <dbReference type="ARBA" id="ARBA00022692"/>
    </source>
</evidence>
<evidence type="ECO:0000256" key="4">
    <source>
        <dbReference type="ARBA" id="ARBA00022475"/>
    </source>
</evidence>
<dbReference type="PANTHER" id="PTHR31686:SF1">
    <property type="entry name" value="SULFITE EFFLUX PUMP SSU1"/>
    <property type="match status" value="1"/>
</dbReference>
<feature type="transmembrane region" description="Helical" evidence="8">
    <location>
        <begin position="224"/>
        <end position="244"/>
    </location>
</feature>
<evidence type="ECO:0000256" key="6">
    <source>
        <dbReference type="ARBA" id="ARBA00022989"/>
    </source>
</evidence>
<keyword evidence="7 8" id="KW-0472">Membrane</keyword>
<dbReference type="InterPro" id="IPR004695">
    <property type="entry name" value="SLAC1/Mae1/Ssu1/TehA"/>
</dbReference>
<sequence length="374" mass="41111">MQEKHAIKHFAPGWFAVIMGTGGLANILFLWEGQVPGLWRASLAVATLADVGFFIVLIPWLLRWVRHFDYVRRDLHHPVSSNFFVTMPVATVILGTNIHLIWGSYLDRAWAFGLMLACWVIAVAGVAFFTLFTTFRFIRAEAPPDPETMNFSWIMAPIANMALLLLGNPVLGQALLFRPDWCLTIFAVNAAMLGIGFFLFLFIGAIIFVRLAQHPLPPAETTPTFGIFLSAAGLAVSCLLDLGAHARSLGIVTETGLFSVGAATLWGFGMWILAIILVICIHQIRRGGIPFSLGWWAFVFPLAAYTIGSQKIAQRFPSSLTRGYALLLTATLVGLWLYILANTLRGVLRGTLFLGRPLDLPAGREPAPGSSQFR</sequence>
<keyword evidence="3" id="KW-0813">Transport</keyword>
<evidence type="ECO:0000256" key="8">
    <source>
        <dbReference type="SAM" id="Phobius"/>
    </source>
</evidence>
<comment type="subcellular location">
    <subcellularLocation>
        <location evidence="1">Cell membrane</location>
        <topology evidence="1">Multi-pass membrane protein</topology>
    </subcellularLocation>
</comment>
<keyword evidence="6 8" id="KW-1133">Transmembrane helix</keyword>
<comment type="similarity">
    <text evidence="2">Belongs to the tellurite-resistance/dicarboxylate transporter (TDT) family.</text>
</comment>
<dbReference type="Pfam" id="PF03595">
    <property type="entry name" value="SLAC1"/>
    <property type="match status" value="1"/>
</dbReference>
<evidence type="ECO:0000256" key="7">
    <source>
        <dbReference type="ARBA" id="ARBA00023136"/>
    </source>
</evidence>
<feature type="transmembrane region" description="Helical" evidence="8">
    <location>
        <begin position="109"/>
        <end position="138"/>
    </location>
</feature>